<dbReference type="AlphaFoldDB" id="A0A382ZB90"/>
<organism evidence="1">
    <name type="scientific">marine metagenome</name>
    <dbReference type="NCBI Taxonomy" id="408172"/>
    <lineage>
        <taxon>unclassified sequences</taxon>
        <taxon>metagenomes</taxon>
        <taxon>ecological metagenomes</taxon>
    </lineage>
</organism>
<sequence length="72" mass="8311">MTFKEALNIFLMTNTAKKQKDISWLVWLIENPKSPFHLHGAATLYDHDHIHVLLKRGQDNDDEAFVIGFTMG</sequence>
<feature type="non-terminal residue" evidence="1">
    <location>
        <position position="72"/>
    </location>
</feature>
<name>A0A382ZB90_9ZZZZ</name>
<evidence type="ECO:0000313" key="1">
    <source>
        <dbReference type="EMBL" id="SVD92459.1"/>
    </source>
</evidence>
<reference evidence="1" key="1">
    <citation type="submission" date="2018-05" db="EMBL/GenBank/DDBJ databases">
        <authorList>
            <person name="Lanie J.A."/>
            <person name="Ng W.-L."/>
            <person name="Kazmierczak K.M."/>
            <person name="Andrzejewski T.M."/>
            <person name="Davidsen T.M."/>
            <person name="Wayne K.J."/>
            <person name="Tettelin H."/>
            <person name="Glass J.I."/>
            <person name="Rusch D."/>
            <person name="Podicherti R."/>
            <person name="Tsui H.-C.T."/>
            <person name="Winkler M.E."/>
        </authorList>
    </citation>
    <scope>NUCLEOTIDE SEQUENCE</scope>
</reference>
<protein>
    <submittedName>
        <fullName evidence="1">Uncharacterized protein</fullName>
    </submittedName>
</protein>
<dbReference type="EMBL" id="UINC01182317">
    <property type="protein sequence ID" value="SVD92459.1"/>
    <property type="molecule type" value="Genomic_DNA"/>
</dbReference>
<proteinExistence type="predicted"/>
<gene>
    <name evidence="1" type="ORF">METZ01_LOCUS445313</name>
</gene>
<accession>A0A382ZB90</accession>